<organism evidence="2 3">
    <name type="scientific">Microbacterium helvum</name>
    <dbReference type="NCBI Taxonomy" id="2773713"/>
    <lineage>
        <taxon>Bacteria</taxon>
        <taxon>Bacillati</taxon>
        <taxon>Actinomycetota</taxon>
        <taxon>Actinomycetes</taxon>
        <taxon>Micrococcales</taxon>
        <taxon>Microbacteriaceae</taxon>
        <taxon>Microbacterium</taxon>
    </lineage>
</organism>
<keyword evidence="1" id="KW-1133">Transmembrane helix</keyword>
<comment type="caution">
    <text evidence="2">The sequence shown here is derived from an EMBL/GenBank/DDBJ whole genome shotgun (WGS) entry which is preliminary data.</text>
</comment>
<feature type="transmembrane region" description="Helical" evidence="1">
    <location>
        <begin position="52"/>
        <end position="74"/>
    </location>
</feature>
<keyword evidence="3" id="KW-1185">Reference proteome</keyword>
<reference evidence="2 3" key="1">
    <citation type="submission" date="2020-09" db="EMBL/GenBank/DDBJ databases">
        <title>Isolation and identification of active actinomycetes.</title>
        <authorList>
            <person name="Li X."/>
        </authorList>
    </citation>
    <scope>NUCLEOTIDE SEQUENCE [LARGE SCALE GENOMIC DNA]</scope>
    <source>
        <strain evidence="2 3">NEAU-LLC</strain>
    </source>
</reference>
<evidence type="ECO:0000256" key="1">
    <source>
        <dbReference type="SAM" id="Phobius"/>
    </source>
</evidence>
<protein>
    <submittedName>
        <fullName evidence="2">DUF4234 domain-containing protein</fullName>
    </submittedName>
</protein>
<name>A0ABR8NLU8_9MICO</name>
<evidence type="ECO:0000313" key="2">
    <source>
        <dbReference type="EMBL" id="MBD3941641.1"/>
    </source>
</evidence>
<keyword evidence="1" id="KW-0812">Transmembrane</keyword>
<dbReference type="EMBL" id="JACXZS010000004">
    <property type="protein sequence ID" value="MBD3941641.1"/>
    <property type="molecule type" value="Genomic_DNA"/>
</dbReference>
<dbReference type="Proteomes" id="UP000598426">
    <property type="component" value="Unassembled WGS sequence"/>
</dbReference>
<gene>
    <name evidence="2" type="ORF">IF188_08030</name>
</gene>
<proteinExistence type="predicted"/>
<evidence type="ECO:0000313" key="3">
    <source>
        <dbReference type="Proteomes" id="UP000598426"/>
    </source>
</evidence>
<accession>A0ABR8NLU8</accession>
<keyword evidence="1" id="KW-0472">Membrane</keyword>
<dbReference type="RefSeq" id="WP_191171257.1">
    <property type="nucleotide sequence ID" value="NZ_JACXZS010000004.1"/>
</dbReference>
<sequence length="97" mass="10535">MTMPANPQPISPEAREAALAQAVVREVAARGRVESQTAHNAIIVTGKRPNHVLHLILTIVTGGLWGIVWIIVALSTREHRLALSVDAYGNIVRQQLT</sequence>